<dbReference type="AlphaFoldDB" id="A0A2V1EC36"/>
<feature type="chain" id="PRO_5015841367" evidence="1">
    <location>
        <begin position="22"/>
        <end position="54"/>
    </location>
</feature>
<keyword evidence="1" id="KW-0732">Signal</keyword>
<evidence type="ECO:0000256" key="1">
    <source>
        <dbReference type="SAM" id="SignalP"/>
    </source>
</evidence>
<keyword evidence="3" id="KW-1185">Reference proteome</keyword>
<feature type="signal peptide" evidence="1">
    <location>
        <begin position="1"/>
        <end position="21"/>
    </location>
</feature>
<dbReference type="EMBL" id="KZ805301">
    <property type="protein sequence ID" value="PVI08178.1"/>
    <property type="molecule type" value="Genomic_DNA"/>
</dbReference>
<proteinExistence type="predicted"/>
<gene>
    <name evidence="2" type="ORF">DM02DRAFT_608253</name>
</gene>
<evidence type="ECO:0000313" key="2">
    <source>
        <dbReference type="EMBL" id="PVI08178.1"/>
    </source>
</evidence>
<name>A0A2V1EC36_9PLEO</name>
<protein>
    <submittedName>
        <fullName evidence="2">Uncharacterized protein</fullName>
    </submittedName>
</protein>
<accession>A0A2V1EC36</accession>
<reference evidence="2 3" key="1">
    <citation type="journal article" date="2018" name="Sci. Rep.">
        <title>Comparative genomics provides insights into the lifestyle and reveals functional heterogeneity of dark septate endophytic fungi.</title>
        <authorList>
            <person name="Knapp D.G."/>
            <person name="Nemeth J.B."/>
            <person name="Barry K."/>
            <person name="Hainaut M."/>
            <person name="Henrissat B."/>
            <person name="Johnson J."/>
            <person name="Kuo A."/>
            <person name="Lim J.H.P."/>
            <person name="Lipzen A."/>
            <person name="Nolan M."/>
            <person name="Ohm R.A."/>
            <person name="Tamas L."/>
            <person name="Grigoriev I.V."/>
            <person name="Spatafora J.W."/>
            <person name="Nagy L.G."/>
            <person name="Kovacs G.M."/>
        </authorList>
    </citation>
    <scope>NUCLEOTIDE SEQUENCE [LARGE SCALE GENOMIC DNA]</scope>
    <source>
        <strain evidence="2 3">DSE2036</strain>
    </source>
</reference>
<evidence type="ECO:0000313" key="3">
    <source>
        <dbReference type="Proteomes" id="UP000244855"/>
    </source>
</evidence>
<sequence length="54" mass="5889">MRWTGWMNSAMYGLVGVSLDAFLLPSPMGTWVGSTTGAATIPYCNLQQHIKTVK</sequence>
<dbReference type="Proteomes" id="UP000244855">
    <property type="component" value="Unassembled WGS sequence"/>
</dbReference>
<organism evidence="2 3">
    <name type="scientific">Periconia macrospinosa</name>
    <dbReference type="NCBI Taxonomy" id="97972"/>
    <lineage>
        <taxon>Eukaryota</taxon>
        <taxon>Fungi</taxon>
        <taxon>Dikarya</taxon>
        <taxon>Ascomycota</taxon>
        <taxon>Pezizomycotina</taxon>
        <taxon>Dothideomycetes</taxon>
        <taxon>Pleosporomycetidae</taxon>
        <taxon>Pleosporales</taxon>
        <taxon>Massarineae</taxon>
        <taxon>Periconiaceae</taxon>
        <taxon>Periconia</taxon>
    </lineage>
</organism>